<dbReference type="HOGENOM" id="CLU_2065010_0_0_1"/>
<proteinExistence type="predicted"/>
<dbReference type="PaxDb" id="3880-AET01930"/>
<feature type="transmembrane region" description="Helical" evidence="1">
    <location>
        <begin position="96"/>
        <end position="116"/>
    </location>
</feature>
<organism evidence="2 4">
    <name type="scientific">Medicago truncatula</name>
    <name type="common">Barrel medic</name>
    <name type="synonym">Medicago tribuloides</name>
    <dbReference type="NCBI Taxonomy" id="3880"/>
    <lineage>
        <taxon>Eukaryota</taxon>
        <taxon>Viridiplantae</taxon>
        <taxon>Streptophyta</taxon>
        <taxon>Embryophyta</taxon>
        <taxon>Tracheophyta</taxon>
        <taxon>Spermatophyta</taxon>
        <taxon>Magnoliopsida</taxon>
        <taxon>eudicotyledons</taxon>
        <taxon>Gunneridae</taxon>
        <taxon>Pentapetalae</taxon>
        <taxon>rosids</taxon>
        <taxon>fabids</taxon>
        <taxon>Fabales</taxon>
        <taxon>Fabaceae</taxon>
        <taxon>Papilionoideae</taxon>
        <taxon>50 kb inversion clade</taxon>
        <taxon>NPAAA clade</taxon>
        <taxon>Hologalegina</taxon>
        <taxon>IRL clade</taxon>
        <taxon>Trifolieae</taxon>
        <taxon>Medicago</taxon>
    </lineage>
</organism>
<keyword evidence="1" id="KW-1133">Transmembrane helix</keyword>
<evidence type="ECO:0000256" key="1">
    <source>
        <dbReference type="SAM" id="Phobius"/>
    </source>
</evidence>
<gene>
    <name evidence="3" type="primary">11444634</name>
    <name evidence="2" type="ordered locus">MTR_8g023270</name>
</gene>
<reference evidence="2 4" key="1">
    <citation type="journal article" date="2011" name="Nature">
        <title>The Medicago genome provides insight into the evolution of rhizobial symbioses.</title>
        <authorList>
            <person name="Young N.D."/>
            <person name="Debelle F."/>
            <person name="Oldroyd G.E."/>
            <person name="Geurts R."/>
            <person name="Cannon S.B."/>
            <person name="Udvardi M.K."/>
            <person name="Benedito V.A."/>
            <person name="Mayer K.F."/>
            <person name="Gouzy J."/>
            <person name="Schoof H."/>
            <person name="Van de Peer Y."/>
            <person name="Proost S."/>
            <person name="Cook D.R."/>
            <person name="Meyers B.C."/>
            <person name="Spannagl M."/>
            <person name="Cheung F."/>
            <person name="De Mita S."/>
            <person name="Krishnakumar V."/>
            <person name="Gundlach H."/>
            <person name="Zhou S."/>
            <person name="Mudge J."/>
            <person name="Bharti A.K."/>
            <person name="Murray J.D."/>
            <person name="Naoumkina M.A."/>
            <person name="Rosen B."/>
            <person name="Silverstein K.A."/>
            <person name="Tang H."/>
            <person name="Rombauts S."/>
            <person name="Zhao P.X."/>
            <person name="Zhou P."/>
            <person name="Barbe V."/>
            <person name="Bardou P."/>
            <person name="Bechner M."/>
            <person name="Bellec A."/>
            <person name="Berger A."/>
            <person name="Berges H."/>
            <person name="Bidwell S."/>
            <person name="Bisseling T."/>
            <person name="Choisne N."/>
            <person name="Couloux A."/>
            <person name="Denny R."/>
            <person name="Deshpande S."/>
            <person name="Dai X."/>
            <person name="Doyle J.J."/>
            <person name="Dudez A.M."/>
            <person name="Farmer A.D."/>
            <person name="Fouteau S."/>
            <person name="Franken C."/>
            <person name="Gibelin C."/>
            <person name="Gish J."/>
            <person name="Goldstein S."/>
            <person name="Gonzalez A.J."/>
            <person name="Green P.J."/>
            <person name="Hallab A."/>
            <person name="Hartog M."/>
            <person name="Hua A."/>
            <person name="Humphray S.J."/>
            <person name="Jeong D.H."/>
            <person name="Jing Y."/>
            <person name="Jocker A."/>
            <person name="Kenton S.M."/>
            <person name="Kim D.J."/>
            <person name="Klee K."/>
            <person name="Lai H."/>
            <person name="Lang C."/>
            <person name="Lin S."/>
            <person name="Macmil S.L."/>
            <person name="Magdelenat G."/>
            <person name="Matthews L."/>
            <person name="McCorrison J."/>
            <person name="Monaghan E.L."/>
            <person name="Mun J.H."/>
            <person name="Najar F.Z."/>
            <person name="Nicholson C."/>
            <person name="Noirot C."/>
            <person name="O'Bleness M."/>
            <person name="Paule C.R."/>
            <person name="Poulain J."/>
            <person name="Prion F."/>
            <person name="Qin B."/>
            <person name="Qu C."/>
            <person name="Retzel E.F."/>
            <person name="Riddle C."/>
            <person name="Sallet E."/>
            <person name="Samain S."/>
            <person name="Samson N."/>
            <person name="Sanders I."/>
            <person name="Saurat O."/>
            <person name="Scarpelli C."/>
            <person name="Schiex T."/>
            <person name="Segurens B."/>
            <person name="Severin A.J."/>
            <person name="Sherrier D.J."/>
            <person name="Shi R."/>
            <person name="Sims S."/>
            <person name="Singer S.R."/>
            <person name="Sinharoy S."/>
            <person name="Sterck L."/>
            <person name="Viollet A."/>
            <person name="Wang B.B."/>
            <person name="Wang K."/>
            <person name="Wang M."/>
            <person name="Wang X."/>
            <person name="Warfsmann J."/>
            <person name="Weissenbach J."/>
            <person name="White D.D."/>
            <person name="White J.D."/>
            <person name="Wiley G.B."/>
            <person name="Wincker P."/>
            <person name="Xing Y."/>
            <person name="Yang L."/>
            <person name="Yao Z."/>
            <person name="Ying F."/>
            <person name="Zhai J."/>
            <person name="Zhou L."/>
            <person name="Zuber A."/>
            <person name="Denarie J."/>
            <person name="Dixon R.A."/>
            <person name="May G.D."/>
            <person name="Schwartz D.C."/>
            <person name="Rogers J."/>
            <person name="Quetier F."/>
            <person name="Town C.D."/>
            <person name="Roe B.A."/>
        </authorList>
    </citation>
    <scope>NUCLEOTIDE SEQUENCE [LARGE SCALE GENOMIC DNA]</scope>
    <source>
        <strain evidence="2">A17</strain>
        <strain evidence="3 4">cv. Jemalong A17</strain>
    </source>
</reference>
<evidence type="ECO:0000313" key="2">
    <source>
        <dbReference type="EMBL" id="AET01930.2"/>
    </source>
</evidence>
<accession>A0A0C3XY39</accession>
<dbReference type="AlphaFoldDB" id="G7L9V3"/>
<keyword evidence="1 2" id="KW-0812">Transmembrane</keyword>
<evidence type="ECO:0000313" key="3">
    <source>
        <dbReference type="EnsemblPlants" id="AET01930"/>
    </source>
</evidence>
<keyword evidence="1" id="KW-0472">Membrane</keyword>
<accession>G7L9V3</accession>
<reference evidence="2 4" key="2">
    <citation type="journal article" date="2014" name="BMC Genomics">
        <title>An improved genome release (version Mt4.0) for the model legume Medicago truncatula.</title>
        <authorList>
            <person name="Tang H."/>
            <person name="Krishnakumar V."/>
            <person name="Bidwell S."/>
            <person name="Rosen B."/>
            <person name="Chan A."/>
            <person name="Zhou S."/>
            <person name="Gentzbittel L."/>
            <person name="Childs K.L."/>
            <person name="Yandell M."/>
            <person name="Gundlach H."/>
            <person name="Mayer K.F."/>
            <person name="Schwartz D.C."/>
            <person name="Town C.D."/>
        </authorList>
    </citation>
    <scope>GENOME REANNOTATION</scope>
    <source>
        <strain evidence="3 4">cv. Jemalong A17</strain>
    </source>
</reference>
<feature type="transmembrane region" description="Helical" evidence="1">
    <location>
        <begin position="6"/>
        <end position="29"/>
    </location>
</feature>
<name>G7L9V3_MEDTR</name>
<protein>
    <submittedName>
        <fullName evidence="2">Transmembrane protein, putative</fullName>
    </submittedName>
</protein>
<sequence>MEGESHGAVGVLGGVAAVSVVAAAVVLTYKSYGIGQKVEGADAQKVEYGKDPFEDSLDNETKIFRRYMQNCYEENCRRHGPEKVFNKDNKKDKKNCVLGGGVAAVLAVAAIVVVLTCKS</sequence>
<dbReference type="KEGG" id="mtr:11444634"/>
<dbReference type="Proteomes" id="UP000002051">
    <property type="component" value="Chromosome 8"/>
</dbReference>
<evidence type="ECO:0000313" key="4">
    <source>
        <dbReference type="Proteomes" id="UP000002051"/>
    </source>
</evidence>
<reference evidence="3" key="3">
    <citation type="submission" date="2015-04" db="UniProtKB">
        <authorList>
            <consortium name="EnsemblPlants"/>
        </authorList>
    </citation>
    <scope>IDENTIFICATION</scope>
    <source>
        <strain evidence="3">cv. Jemalong A17</strain>
    </source>
</reference>
<dbReference type="EnsemblPlants" id="AET01930">
    <property type="protein sequence ID" value="AET01930"/>
    <property type="gene ID" value="MTR_8g023270"/>
</dbReference>
<dbReference type="EMBL" id="CM001224">
    <property type="protein sequence ID" value="AET01930.2"/>
    <property type="molecule type" value="Genomic_DNA"/>
</dbReference>
<keyword evidence="4" id="KW-1185">Reference proteome</keyword>